<accession>A0A1E7RDX7</accession>
<dbReference type="GO" id="GO:0004190">
    <property type="term" value="F:aspartic-type endopeptidase activity"/>
    <property type="evidence" value="ECO:0007669"/>
    <property type="project" value="UniProtKB-EC"/>
</dbReference>
<dbReference type="OrthoDB" id="9789291at2"/>
<keyword evidence="8" id="KW-0949">S-adenosyl-L-methionine</keyword>
<evidence type="ECO:0000256" key="1">
    <source>
        <dbReference type="ARBA" id="ARBA00004429"/>
    </source>
</evidence>
<evidence type="ECO:0000256" key="10">
    <source>
        <dbReference type="ARBA" id="ARBA00022801"/>
    </source>
</evidence>
<dbReference type="STRING" id="1262585.BJI46_09645"/>
<keyword evidence="12 19" id="KW-0472">Membrane</keyword>
<evidence type="ECO:0000256" key="18">
    <source>
        <dbReference type="RuleBase" id="RU003794"/>
    </source>
</evidence>
<evidence type="ECO:0000256" key="2">
    <source>
        <dbReference type="ARBA" id="ARBA00005801"/>
    </source>
</evidence>
<keyword evidence="9 18" id="KW-0812">Transmembrane</keyword>
<keyword evidence="3" id="KW-1003">Cell membrane</keyword>
<keyword evidence="7 18" id="KW-0808">Transferase</keyword>
<evidence type="ECO:0000259" key="20">
    <source>
        <dbReference type="Pfam" id="PF01478"/>
    </source>
</evidence>
<feature type="transmembrane region" description="Helical" evidence="19">
    <location>
        <begin position="12"/>
        <end position="34"/>
    </location>
</feature>
<dbReference type="InterPro" id="IPR050882">
    <property type="entry name" value="Prepilin_peptidase/N-MTase"/>
</dbReference>
<dbReference type="Pfam" id="PF01478">
    <property type="entry name" value="Peptidase_A24"/>
    <property type="match status" value="1"/>
</dbReference>
<dbReference type="GO" id="GO:0032259">
    <property type="term" value="P:methylation"/>
    <property type="evidence" value="ECO:0007669"/>
    <property type="project" value="UniProtKB-KW"/>
</dbReference>
<evidence type="ECO:0000259" key="21">
    <source>
        <dbReference type="Pfam" id="PF06750"/>
    </source>
</evidence>
<gene>
    <name evidence="22" type="ORF">BJI46_09645</name>
</gene>
<proteinExistence type="inferred from homology"/>
<organism evidence="22 23">
    <name type="scientific">Acinetobacter qingfengensis</name>
    <dbReference type="NCBI Taxonomy" id="1262585"/>
    <lineage>
        <taxon>Bacteria</taxon>
        <taxon>Pseudomonadati</taxon>
        <taxon>Pseudomonadota</taxon>
        <taxon>Gammaproteobacteria</taxon>
        <taxon>Moraxellales</taxon>
        <taxon>Moraxellaceae</taxon>
        <taxon>Acinetobacter</taxon>
    </lineage>
</organism>
<dbReference type="PRINTS" id="PR00864">
    <property type="entry name" value="PREPILNPTASE"/>
</dbReference>
<evidence type="ECO:0000256" key="7">
    <source>
        <dbReference type="ARBA" id="ARBA00022679"/>
    </source>
</evidence>
<keyword evidence="4" id="KW-0997">Cell inner membrane</keyword>
<dbReference type="InterPro" id="IPR010627">
    <property type="entry name" value="Prepilin_pept_A24_N"/>
</dbReference>
<feature type="domain" description="Prepilin peptidase A24 N-terminal" evidence="21">
    <location>
        <begin position="20"/>
        <end position="127"/>
    </location>
</feature>
<comment type="caution">
    <text evidence="22">The sequence shown here is derived from an EMBL/GenBank/DDBJ whole genome shotgun (WGS) entry which is preliminary data.</text>
</comment>
<evidence type="ECO:0000313" key="22">
    <source>
        <dbReference type="EMBL" id="OEY97483.1"/>
    </source>
</evidence>
<evidence type="ECO:0000256" key="9">
    <source>
        <dbReference type="ARBA" id="ARBA00022692"/>
    </source>
</evidence>
<dbReference type="GO" id="GO:0008168">
    <property type="term" value="F:methyltransferase activity"/>
    <property type="evidence" value="ECO:0007669"/>
    <property type="project" value="UniProtKB-KW"/>
</dbReference>
<feature type="domain" description="Prepilin type IV endopeptidase peptidase" evidence="20">
    <location>
        <begin position="137"/>
        <end position="246"/>
    </location>
</feature>
<evidence type="ECO:0000256" key="15">
    <source>
        <dbReference type="ARBA" id="ARBA00067082"/>
    </source>
</evidence>
<evidence type="ECO:0000313" key="23">
    <source>
        <dbReference type="Proteomes" id="UP000185895"/>
    </source>
</evidence>
<keyword evidence="10 18" id="KW-0378">Hydrolase</keyword>
<keyword evidence="11 19" id="KW-1133">Transmembrane helix</keyword>
<dbReference type="EC" id="2.1.1.-" evidence="18"/>
<keyword evidence="5 18" id="KW-0489">Methyltransferase</keyword>
<dbReference type="GO" id="GO:0005886">
    <property type="term" value="C:plasma membrane"/>
    <property type="evidence" value="ECO:0007669"/>
    <property type="project" value="UniProtKB-SubCell"/>
</dbReference>
<dbReference type="AlphaFoldDB" id="A0A1E7RDX7"/>
<dbReference type="InterPro" id="IPR000045">
    <property type="entry name" value="Prepilin_IV_endopep_pep"/>
</dbReference>
<dbReference type="PANTHER" id="PTHR30487">
    <property type="entry name" value="TYPE 4 PREPILIN-LIKE PROTEINS LEADER PEPTIDE-PROCESSING ENZYME"/>
    <property type="match status" value="1"/>
</dbReference>
<evidence type="ECO:0000256" key="3">
    <source>
        <dbReference type="ARBA" id="ARBA00022475"/>
    </source>
</evidence>
<feature type="transmembrane region" description="Helical" evidence="19">
    <location>
        <begin position="160"/>
        <end position="177"/>
    </location>
</feature>
<comment type="function">
    <text evidence="18">Plays an essential role in type IV pili and type II pseudopili formation by proteolytically removing the leader sequence from substrate proteins and subsequently monomethylating the alpha-amino group of the newly exposed N-terminal phenylalanine.</text>
</comment>
<feature type="transmembrane region" description="Helical" evidence="19">
    <location>
        <begin position="230"/>
        <end position="251"/>
    </location>
</feature>
<evidence type="ECO:0000256" key="11">
    <source>
        <dbReference type="ARBA" id="ARBA00022989"/>
    </source>
</evidence>
<comment type="subcellular location">
    <subcellularLocation>
        <location evidence="1">Cell inner membrane</location>
        <topology evidence="1">Multi-pass membrane protein</topology>
    </subcellularLocation>
    <subcellularLocation>
        <location evidence="18">Cell membrane</location>
        <topology evidence="18">Multi-pass membrane protein</topology>
    </subcellularLocation>
</comment>
<keyword evidence="13 18" id="KW-0511">Multifunctional enzyme</keyword>
<evidence type="ECO:0000256" key="19">
    <source>
        <dbReference type="SAM" id="Phobius"/>
    </source>
</evidence>
<keyword evidence="23" id="KW-1185">Reference proteome</keyword>
<evidence type="ECO:0000256" key="12">
    <source>
        <dbReference type="ARBA" id="ARBA00023136"/>
    </source>
</evidence>
<dbReference type="Pfam" id="PF06750">
    <property type="entry name" value="A24_N_bact"/>
    <property type="match status" value="1"/>
</dbReference>
<dbReference type="EMBL" id="MKKK01000008">
    <property type="protein sequence ID" value="OEY97483.1"/>
    <property type="molecule type" value="Genomic_DNA"/>
</dbReference>
<evidence type="ECO:0000256" key="13">
    <source>
        <dbReference type="ARBA" id="ARBA00023268"/>
    </source>
</evidence>
<evidence type="ECO:0000256" key="6">
    <source>
        <dbReference type="ARBA" id="ARBA00022670"/>
    </source>
</evidence>
<dbReference type="Proteomes" id="UP000185895">
    <property type="component" value="Unassembled WGS sequence"/>
</dbReference>
<evidence type="ECO:0000256" key="8">
    <source>
        <dbReference type="ARBA" id="ARBA00022691"/>
    </source>
</evidence>
<feature type="transmembrane region" description="Helical" evidence="19">
    <location>
        <begin position="183"/>
        <end position="201"/>
    </location>
</feature>
<comment type="similarity">
    <text evidence="2 17">Belongs to the peptidase A24 family.</text>
</comment>
<keyword evidence="6 18" id="KW-0645">Protease</keyword>
<reference evidence="22 23" key="1">
    <citation type="submission" date="2016-09" db="EMBL/GenBank/DDBJ databases">
        <authorList>
            <person name="Capua I."/>
            <person name="De Benedictis P."/>
            <person name="Joannis T."/>
            <person name="Lombin L.H."/>
            <person name="Cattoli G."/>
        </authorList>
    </citation>
    <scope>NUCLEOTIDE SEQUENCE [LARGE SCALE GENOMIC DNA]</scope>
    <source>
        <strain evidence="22 23">ANC 4671</strain>
    </source>
</reference>
<dbReference type="PANTHER" id="PTHR30487:SF0">
    <property type="entry name" value="PREPILIN LEADER PEPTIDASE_N-METHYLTRANSFERASE-RELATED"/>
    <property type="match status" value="1"/>
</dbReference>
<dbReference type="EC" id="3.4.23.43" evidence="15 18"/>
<dbReference type="GO" id="GO:0006465">
    <property type="term" value="P:signal peptide processing"/>
    <property type="evidence" value="ECO:0007669"/>
    <property type="project" value="TreeGrafter"/>
</dbReference>
<dbReference type="Gene3D" id="1.20.120.1220">
    <property type="match status" value="1"/>
</dbReference>
<name>A0A1E7RDX7_9GAMM</name>
<evidence type="ECO:0000256" key="16">
    <source>
        <dbReference type="ARBA" id="ARBA00071870"/>
    </source>
</evidence>
<sequence length="285" mass="31767">MQFIQLLQENSGLFYFVVALLSLCVGSFINVVIYRLPKIMEREWQLECQSYLYPEQPPEPQPAYGLSTPASACPNCQHKIRWYENIPVISWLVLKGKCRGCHQPISIRYPLVEIVTMLGSLIVAWHFGASIQGIFAILFTWVLIALTGIDFDTQLLPDRLTFPLAGLGLAVNSYAVFVSPTQAIWGCLIGFLCLWVVYILFKIITGKEGMGYGDFKLLAALGAWMGPLQLPLIILLSSLVGAIIGIILLKITKENRPFAFGPYLAIAGWIALIWGEKIMHIYLGG</sequence>
<evidence type="ECO:0000256" key="17">
    <source>
        <dbReference type="RuleBase" id="RU003793"/>
    </source>
</evidence>
<protein>
    <recommendedName>
        <fullName evidence="16 18">Prepilin leader peptidase/N-methyltransferase</fullName>
        <ecNumber evidence="18">2.1.1.-</ecNumber>
        <ecNumber evidence="15 18">3.4.23.43</ecNumber>
    </recommendedName>
</protein>
<feature type="transmembrane region" description="Helical" evidence="19">
    <location>
        <begin position="257"/>
        <end position="275"/>
    </location>
</feature>
<feature type="transmembrane region" description="Helical" evidence="19">
    <location>
        <begin position="133"/>
        <end position="151"/>
    </location>
</feature>
<dbReference type="InterPro" id="IPR014032">
    <property type="entry name" value="Peptidase_A24A_bac"/>
</dbReference>
<dbReference type="RefSeq" id="WP_070069070.1">
    <property type="nucleotide sequence ID" value="NZ_MKKK01000008.1"/>
</dbReference>
<evidence type="ECO:0000256" key="4">
    <source>
        <dbReference type="ARBA" id="ARBA00022519"/>
    </source>
</evidence>
<dbReference type="FunFam" id="1.20.120.1220:FF:000001">
    <property type="entry name" value="Type 4 prepilin-like proteins leader peptide-processing enzyme"/>
    <property type="match status" value="1"/>
</dbReference>
<evidence type="ECO:0000256" key="14">
    <source>
        <dbReference type="ARBA" id="ARBA00050401"/>
    </source>
</evidence>
<comment type="catalytic activity">
    <reaction evidence="14 18">
        <text>Typically cleaves a -Gly-|-Phe- bond to release an N-terminal, basic peptide of 5-8 residues from type IV prepilin, and then N-methylates the new N-terminal amino group, the methyl donor being S-adenosyl-L-methionine.</text>
        <dbReference type="EC" id="3.4.23.43"/>
    </reaction>
</comment>
<evidence type="ECO:0000256" key="5">
    <source>
        <dbReference type="ARBA" id="ARBA00022603"/>
    </source>
</evidence>